<organism evidence="1 4">
    <name type="scientific">Plasmodium ovale wallikeri</name>
    <dbReference type="NCBI Taxonomy" id="864142"/>
    <lineage>
        <taxon>Eukaryota</taxon>
        <taxon>Sar</taxon>
        <taxon>Alveolata</taxon>
        <taxon>Apicomplexa</taxon>
        <taxon>Aconoidasida</taxon>
        <taxon>Haemosporida</taxon>
        <taxon>Plasmodiidae</taxon>
        <taxon>Plasmodium</taxon>
        <taxon>Plasmodium (Plasmodium)</taxon>
    </lineage>
</organism>
<dbReference type="EMBL" id="FLRD01000195">
    <property type="protein sequence ID" value="SBT51264.1"/>
    <property type="molecule type" value="Genomic_DNA"/>
</dbReference>
<gene>
    <name evidence="1" type="ORF">POVWA1_062510</name>
    <name evidence="2" type="ORF">POVWA2_069660</name>
</gene>
<name>A0A1A9A587_PLAOA</name>
<accession>A0A1A9A587</accession>
<sequence length="334" mass="39059">MASLGDSQCILDEKDLPAKVFDEKWKRDIKFLEFSDSINLDRKIDNMQKWIDNFKTQIFSTYDNKTFGVLKHVQDKRCRDLNYYINYVLHYIPEITNKKENIADIVKKFTNFVSLIFNSWGVTGSLANFKCTREHKNYKHKMFLIKELDDYCENKNAFKTKLAKYDKITCCKYAKHVNERKGFFQRQISRGQANINDKDFHFDDNCTLRNIGLTFPNIVCRENSFSETKSDDLSTSYGHGYLPRTYQEDSLNTSPTKIALTSVSTILGACISGLYLYRHSFVGSMIRNLQNKNHISHEDTYDDVNKMFSEGPSHYIDTLQENNTFHIAYDPINN</sequence>
<evidence type="ECO:0000313" key="4">
    <source>
        <dbReference type="Proteomes" id="UP000078555"/>
    </source>
</evidence>
<dbReference type="AlphaFoldDB" id="A0A1A9A587"/>
<reference evidence="1" key="1">
    <citation type="submission" date="2016-05" db="EMBL/GenBank/DDBJ databases">
        <authorList>
            <person name="Lavstsen T."/>
            <person name="Jespersen J.S."/>
        </authorList>
    </citation>
    <scope>NUCLEOTIDE SEQUENCE [LARGE SCALE GENOMIC DNA]</scope>
</reference>
<dbReference type="EMBL" id="FLRE01001072">
    <property type="protein sequence ID" value="SBT55746.1"/>
    <property type="molecule type" value="Genomic_DNA"/>
</dbReference>
<keyword evidence="4" id="KW-1185">Reference proteome</keyword>
<proteinExistence type="predicted"/>
<evidence type="ECO:0000313" key="2">
    <source>
        <dbReference type="EMBL" id="SBT55746.1"/>
    </source>
</evidence>
<evidence type="ECO:0000313" key="3">
    <source>
        <dbReference type="Proteomes" id="UP000078550"/>
    </source>
</evidence>
<protein>
    <submittedName>
        <fullName evidence="1">PIR Superfamily Protein</fullName>
    </submittedName>
</protein>
<dbReference type="Proteomes" id="UP000078550">
    <property type="component" value="Unassembled WGS sequence"/>
</dbReference>
<dbReference type="Proteomes" id="UP000078555">
    <property type="component" value="Unassembled WGS sequence"/>
</dbReference>
<reference evidence="3 4" key="2">
    <citation type="submission" date="2016-05" db="EMBL/GenBank/DDBJ databases">
        <authorList>
            <person name="Naeem Raeece"/>
        </authorList>
    </citation>
    <scope>NUCLEOTIDE SEQUENCE [LARGE SCALE GENOMIC DNA]</scope>
</reference>
<evidence type="ECO:0000313" key="1">
    <source>
        <dbReference type="EMBL" id="SBT51264.1"/>
    </source>
</evidence>